<evidence type="ECO:0000313" key="3">
    <source>
        <dbReference type="RefSeq" id="XP_030386337.1"/>
    </source>
</evidence>
<evidence type="ECO:0000256" key="1">
    <source>
        <dbReference type="SAM" id="MobiDB-lite"/>
    </source>
</evidence>
<dbReference type="Proteomes" id="UP000504634">
    <property type="component" value="Unplaced"/>
</dbReference>
<sequence>MAAKLRARDICDDPRLVAPLPYLNFLRFFKRKHPRFGLRRLLQEAPAHWDAMTEGQKHLFEKQRMLGRIARANKRPRLVAGRVRHSIYNRRRRPNANRQLRRRNRRK</sequence>
<evidence type="ECO:0000313" key="2">
    <source>
        <dbReference type="Proteomes" id="UP000504634"/>
    </source>
</evidence>
<feature type="region of interest" description="Disordered" evidence="1">
    <location>
        <begin position="84"/>
        <end position="107"/>
    </location>
</feature>
<accession>A0A6J2UGU5</accession>
<dbReference type="RefSeq" id="XP_030386337.1">
    <property type="nucleotide sequence ID" value="XM_030530477.1"/>
</dbReference>
<name>A0A6J2UGU5_DROLE</name>
<dbReference type="GeneID" id="115633096"/>
<dbReference type="AlphaFoldDB" id="A0A6J2UGU5"/>
<reference evidence="3" key="1">
    <citation type="submission" date="2025-08" db="UniProtKB">
        <authorList>
            <consortium name="RefSeq"/>
        </authorList>
    </citation>
    <scope>IDENTIFICATION</scope>
    <source>
        <strain evidence="3">11010-0011.00</strain>
        <tissue evidence="3">Whole body</tissue>
    </source>
</reference>
<gene>
    <name evidence="3" type="primary">LOC115633096</name>
</gene>
<proteinExistence type="predicted"/>
<organism evidence="2 3">
    <name type="scientific">Drosophila lebanonensis</name>
    <name type="common">Fruit fly</name>
    <name type="synonym">Scaptodrosophila lebanonensis</name>
    <dbReference type="NCBI Taxonomy" id="7225"/>
    <lineage>
        <taxon>Eukaryota</taxon>
        <taxon>Metazoa</taxon>
        <taxon>Ecdysozoa</taxon>
        <taxon>Arthropoda</taxon>
        <taxon>Hexapoda</taxon>
        <taxon>Insecta</taxon>
        <taxon>Pterygota</taxon>
        <taxon>Neoptera</taxon>
        <taxon>Endopterygota</taxon>
        <taxon>Diptera</taxon>
        <taxon>Brachycera</taxon>
        <taxon>Muscomorpha</taxon>
        <taxon>Ephydroidea</taxon>
        <taxon>Drosophilidae</taxon>
        <taxon>Scaptodrosophila</taxon>
    </lineage>
</organism>
<protein>
    <submittedName>
        <fullName evidence="3">Uncharacterized protein LOC115633096</fullName>
    </submittedName>
</protein>
<keyword evidence="2" id="KW-1185">Reference proteome</keyword>